<evidence type="ECO:0000313" key="2">
    <source>
        <dbReference type="Proteomes" id="UP000824120"/>
    </source>
</evidence>
<sequence>MRKQYMLPESACGDCLLHFCCESCALCQEHRELKHRGYDMSIGWQGNMDNQNRGIAMAPGVQGGMTR</sequence>
<organism evidence="1 2">
    <name type="scientific">Solanum commersonii</name>
    <name type="common">Commerson's wild potato</name>
    <name type="synonym">Commerson's nightshade</name>
    <dbReference type="NCBI Taxonomy" id="4109"/>
    <lineage>
        <taxon>Eukaryota</taxon>
        <taxon>Viridiplantae</taxon>
        <taxon>Streptophyta</taxon>
        <taxon>Embryophyta</taxon>
        <taxon>Tracheophyta</taxon>
        <taxon>Spermatophyta</taxon>
        <taxon>Magnoliopsida</taxon>
        <taxon>eudicotyledons</taxon>
        <taxon>Gunneridae</taxon>
        <taxon>Pentapetalae</taxon>
        <taxon>asterids</taxon>
        <taxon>lamiids</taxon>
        <taxon>Solanales</taxon>
        <taxon>Solanaceae</taxon>
        <taxon>Solanoideae</taxon>
        <taxon>Solaneae</taxon>
        <taxon>Solanum</taxon>
    </lineage>
</organism>
<dbReference type="InterPro" id="IPR006461">
    <property type="entry name" value="PLAC_motif_containing"/>
</dbReference>
<proteinExistence type="predicted"/>
<evidence type="ECO:0000313" key="1">
    <source>
        <dbReference type="EMBL" id="KAG5628402.1"/>
    </source>
</evidence>
<keyword evidence="2" id="KW-1185">Reference proteome</keyword>
<dbReference type="PANTHER" id="PTHR15907">
    <property type="entry name" value="DUF614 FAMILY PROTEIN-RELATED"/>
    <property type="match status" value="1"/>
</dbReference>
<name>A0A9J6AVW7_SOLCO</name>
<dbReference type="AlphaFoldDB" id="A0A9J6AVW7"/>
<dbReference type="OrthoDB" id="1045822at2759"/>
<comment type="caution">
    <text evidence="1">The sequence shown here is derived from an EMBL/GenBank/DDBJ whole genome shotgun (WGS) entry which is preliminary data.</text>
</comment>
<gene>
    <name evidence="1" type="ORF">H5410_000119</name>
</gene>
<dbReference type="NCBIfam" id="TIGR01571">
    <property type="entry name" value="A_thal_Cys_rich"/>
    <property type="match status" value="1"/>
</dbReference>
<reference evidence="1 2" key="1">
    <citation type="submission" date="2020-09" db="EMBL/GenBank/DDBJ databases">
        <title>De no assembly of potato wild relative species, Solanum commersonii.</title>
        <authorList>
            <person name="Cho K."/>
        </authorList>
    </citation>
    <scope>NUCLEOTIDE SEQUENCE [LARGE SCALE GENOMIC DNA]</scope>
    <source>
        <strain evidence="1">LZ3.2</strain>
        <tissue evidence="1">Leaf</tissue>
    </source>
</reference>
<protein>
    <submittedName>
        <fullName evidence="1">Uncharacterized protein</fullName>
    </submittedName>
</protein>
<dbReference type="Pfam" id="PF04749">
    <property type="entry name" value="PLAC8"/>
    <property type="match status" value="1"/>
</dbReference>
<dbReference type="Proteomes" id="UP000824120">
    <property type="component" value="Chromosome 1"/>
</dbReference>
<dbReference type="EMBL" id="JACXVP010000001">
    <property type="protein sequence ID" value="KAG5628402.1"/>
    <property type="molecule type" value="Genomic_DNA"/>
</dbReference>
<accession>A0A9J6AVW7</accession>